<evidence type="ECO:0000313" key="2">
    <source>
        <dbReference type="EMBL" id="KAJ9578907.1"/>
    </source>
</evidence>
<gene>
    <name evidence="2" type="ORF">L9F63_004864</name>
</gene>
<evidence type="ECO:0000313" key="3">
    <source>
        <dbReference type="Proteomes" id="UP001233999"/>
    </source>
</evidence>
<accession>A0AAD8E6Z0</accession>
<comment type="caution">
    <text evidence="2">The sequence shown here is derived from an EMBL/GenBank/DDBJ whole genome shotgun (WGS) entry which is preliminary data.</text>
</comment>
<feature type="non-terminal residue" evidence="2">
    <location>
        <position position="162"/>
    </location>
</feature>
<keyword evidence="3" id="KW-1185">Reference proteome</keyword>
<protein>
    <submittedName>
        <fullName evidence="2">Uncharacterized protein</fullName>
    </submittedName>
</protein>
<sequence length="162" mass="18934">DVNLTLQNYFADKNIYMQIEFILVIINNNFLITFYLQNHNLLNILPGHSLYSNLMMPIMLRNTQVSNNKKLNKLSYIIKLLLRKMHTRPDIDMTDALRKPGITQHHDYRPVERLRNSLRCFCILDGCNAALKSPIVICCCILNAILTNDSTLHQMPHFLFLF</sequence>
<feature type="non-terminal residue" evidence="2">
    <location>
        <position position="1"/>
    </location>
</feature>
<keyword evidence="1" id="KW-0472">Membrane</keyword>
<dbReference type="EMBL" id="JASPKZ010008855">
    <property type="protein sequence ID" value="KAJ9578907.1"/>
    <property type="molecule type" value="Genomic_DNA"/>
</dbReference>
<keyword evidence="1" id="KW-1133">Transmembrane helix</keyword>
<reference evidence="2" key="2">
    <citation type="submission" date="2023-05" db="EMBL/GenBank/DDBJ databases">
        <authorList>
            <person name="Fouks B."/>
        </authorList>
    </citation>
    <scope>NUCLEOTIDE SEQUENCE</scope>
    <source>
        <strain evidence="2">Stay&amp;Tobe</strain>
        <tissue evidence="2">Testes</tissue>
    </source>
</reference>
<evidence type="ECO:0000256" key="1">
    <source>
        <dbReference type="SAM" id="Phobius"/>
    </source>
</evidence>
<dbReference type="AlphaFoldDB" id="A0AAD8E6Z0"/>
<keyword evidence="1" id="KW-0812">Transmembrane</keyword>
<reference evidence="2" key="1">
    <citation type="journal article" date="2023" name="IScience">
        <title>Live-bearing cockroach genome reveals convergent evolutionary mechanisms linked to viviparity in insects and beyond.</title>
        <authorList>
            <person name="Fouks B."/>
            <person name="Harrison M.C."/>
            <person name="Mikhailova A.A."/>
            <person name="Marchal E."/>
            <person name="English S."/>
            <person name="Carruthers M."/>
            <person name="Jennings E.C."/>
            <person name="Chiamaka E.L."/>
            <person name="Frigard R.A."/>
            <person name="Pippel M."/>
            <person name="Attardo G.M."/>
            <person name="Benoit J.B."/>
            <person name="Bornberg-Bauer E."/>
            <person name="Tobe S.S."/>
        </authorList>
    </citation>
    <scope>NUCLEOTIDE SEQUENCE</scope>
    <source>
        <strain evidence="2">Stay&amp;Tobe</strain>
    </source>
</reference>
<proteinExistence type="predicted"/>
<organism evidence="2 3">
    <name type="scientific">Diploptera punctata</name>
    <name type="common">Pacific beetle cockroach</name>
    <dbReference type="NCBI Taxonomy" id="6984"/>
    <lineage>
        <taxon>Eukaryota</taxon>
        <taxon>Metazoa</taxon>
        <taxon>Ecdysozoa</taxon>
        <taxon>Arthropoda</taxon>
        <taxon>Hexapoda</taxon>
        <taxon>Insecta</taxon>
        <taxon>Pterygota</taxon>
        <taxon>Neoptera</taxon>
        <taxon>Polyneoptera</taxon>
        <taxon>Dictyoptera</taxon>
        <taxon>Blattodea</taxon>
        <taxon>Blaberoidea</taxon>
        <taxon>Blaberidae</taxon>
        <taxon>Diplopterinae</taxon>
        <taxon>Diploptera</taxon>
    </lineage>
</organism>
<feature type="transmembrane region" description="Helical" evidence="1">
    <location>
        <begin position="15"/>
        <end position="36"/>
    </location>
</feature>
<name>A0AAD8E6Z0_DIPPU</name>
<dbReference type="Proteomes" id="UP001233999">
    <property type="component" value="Unassembled WGS sequence"/>
</dbReference>